<reference evidence="2" key="1">
    <citation type="journal article" date="2019" name="Int. J. Syst. Evol. Microbiol.">
        <title>The Global Catalogue of Microorganisms (GCM) 10K type strain sequencing project: providing services to taxonomists for standard genome sequencing and annotation.</title>
        <authorList>
            <consortium name="The Broad Institute Genomics Platform"/>
            <consortium name="The Broad Institute Genome Sequencing Center for Infectious Disease"/>
            <person name="Wu L."/>
            <person name="Ma J."/>
        </authorList>
    </citation>
    <scope>NUCLEOTIDE SEQUENCE [LARGE SCALE GENOMIC DNA]</scope>
    <source>
        <strain evidence="2">JCM 17224</strain>
    </source>
</reference>
<dbReference type="EMBL" id="BAABDJ010000015">
    <property type="protein sequence ID" value="GAA4007715.1"/>
    <property type="molecule type" value="Genomic_DNA"/>
</dbReference>
<protein>
    <recommendedName>
        <fullName evidence="3">DUF4935 domain-containing protein</fullName>
    </recommendedName>
</protein>
<comment type="caution">
    <text evidence="1">The sequence shown here is derived from an EMBL/GenBank/DDBJ whole genome shotgun (WGS) entry which is preliminary data.</text>
</comment>
<sequence length="200" mass="22528">MNVFVESNFVLELAFVQQEHSACEKLLLAAETGQIHLFLPVYSLPEVFQTLGSRRTERAEVERFVRQEIKLHLREVGVVTADMESLGTLLRDLLLARTEVQTANLFAVTAKLARIARLLPLTTEVVEGAQQAQLRHSLTPQDALVFASVYAGIPDNEVAENIFVSRNEADFKKPELLLELRSKQCDYLSSFEAVVGRLRF</sequence>
<evidence type="ECO:0000313" key="1">
    <source>
        <dbReference type="EMBL" id="GAA4007715.1"/>
    </source>
</evidence>
<organism evidence="1 2">
    <name type="scientific">Hymenobacter fastidiosus</name>
    <dbReference type="NCBI Taxonomy" id="486264"/>
    <lineage>
        <taxon>Bacteria</taxon>
        <taxon>Pseudomonadati</taxon>
        <taxon>Bacteroidota</taxon>
        <taxon>Cytophagia</taxon>
        <taxon>Cytophagales</taxon>
        <taxon>Hymenobacteraceae</taxon>
        <taxon>Hymenobacter</taxon>
    </lineage>
</organism>
<proteinExistence type="predicted"/>
<dbReference type="Proteomes" id="UP001500567">
    <property type="component" value="Unassembled WGS sequence"/>
</dbReference>
<gene>
    <name evidence="1" type="ORF">GCM10022408_19670</name>
</gene>
<evidence type="ECO:0008006" key="3">
    <source>
        <dbReference type="Google" id="ProtNLM"/>
    </source>
</evidence>
<name>A0ABP7S742_9BACT</name>
<evidence type="ECO:0000313" key="2">
    <source>
        <dbReference type="Proteomes" id="UP001500567"/>
    </source>
</evidence>
<keyword evidence="2" id="KW-1185">Reference proteome</keyword>
<accession>A0ABP7S742</accession>